<evidence type="ECO:0000313" key="2">
    <source>
        <dbReference type="EMBL" id="EJK55104.1"/>
    </source>
</evidence>
<organism evidence="2 3">
    <name type="scientific">Thalassiosira oceanica</name>
    <name type="common">Marine diatom</name>
    <dbReference type="NCBI Taxonomy" id="159749"/>
    <lineage>
        <taxon>Eukaryota</taxon>
        <taxon>Sar</taxon>
        <taxon>Stramenopiles</taxon>
        <taxon>Ochrophyta</taxon>
        <taxon>Bacillariophyta</taxon>
        <taxon>Coscinodiscophyceae</taxon>
        <taxon>Thalassiosirophycidae</taxon>
        <taxon>Thalassiosirales</taxon>
        <taxon>Thalassiosiraceae</taxon>
        <taxon>Thalassiosira</taxon>
    </lineage>
</organism>
<proteinExistence type="predicted"/>
<accession>K0RRX7</accession>
<keyword evidence="3" id="KW-1185">Reference proteome</keyword>
<dbReference type="Proteomes" id="UP000266841">
    <property type="component" value="Unassembled WGS sequence"/>
</dbReference>
<dbReference type="AlphaFoldDB" id="K0RRX7"/>
<feature type="compositionally biased region" description="Low complexity" evidence="1">
    <location>
        <begin position="17"/>
        <end position="31"/>
    </location>
</feature>
<reference evidence="2 3" key="1">
    <citation type="journal article" date="2012" name="Genome Biol.">
        <title>Genome and low-iron response of an oceanic diatom adapted to chronic iron limitation.</title>
        <authorList>
            <person name="Lommer M."/>
            <person name="Specht M."/>
            <person name="Roy A.S."/>
            <person name="Kraemer L."/>
            <person name="Andreson R."/>
            <person name="Gutowska M.A."/>
            <person name="Wolf J."/>
            <person name="Bergner S.V."/>
            <person name="Schilhabel M.B."/>
            <person name="Klostermeier U.C."/>
            <person name="Beiko R.G."/>
            <person name="Rosenstiel P."/>
            <person name="Hippler M."/>
            <person name="Laroche J."/>
        </authorList>
    </citation>
    <scope>NUCLEOTIDE SEQUENCE [LARGE SCALE GENOMIC DNA]</scope>
    <source>
        <strain evidence="2 3">CCMP1005</strain>
    </source>
</reference>
<evidence type="ECO:0000256" key="1">
    <source>
        <dbReference type="SAM" id="MobiDB-lite"/>
    </source>
</evidence>
<name>K0RRX7_THAOC</name>
<comment type="caution">
    <text evidence="2">The sequence shown here is derived from an EMBL/GenBank/DDBJ whole genome shotgun (WGS) entry which is preliminary data.</text>
</comment>
<feature type="compositionally biased region" description="Basic residues" evidence="1">
    <location>
        <begin position="1"/>
        <end position="12"/>
    </location>
</feature>
<sequence length="156" mass="16858">FAARLQHGRLGRHNGVEGESSSSSMASPGGPMMATMAPIHPQHIPYPMKCCSRRAIPMALRPPLSIERAGATANSLIIKRARPTEVPEPLITSFLWKPAATEVRYGIELSLQRRVFIGDHYTPPSGPISLLGSSAAPRQHLCRLASRASSDLQISV</sequence>
<evidence type="ECO:0000313" key="3">
    <source>
        <dbReference type="Proteomes" id="UP000266841"/>
    </source>
</evidence>
<gene>
    <name evidence="2" type="ORF">THAOC_25190</name>
</gene>
<protein>
    <submittedName>
        <fullName evidence="2">Uncharacterized protein</fullName>
    </submittedName>
</protein>
<feature type="region of interest" description="Disordered" evidence="1">
    <location>
        <begin position="1"/>
        <end position="31"/>
    </location>
</feature>
<feature type="non-terminal residue" evidence="2">
    <location>
        <position position="1"/>
    </location>
</feature>
<dbReference type="EMBL" id="AGNL01034716">
    <property type="protein sequence ID" value="EJK55104.1"/>
    <property type="molecule type" value="Genomic_DNA"/>
</dbReference>